<evidence type="ECO:0000313" key="15">
    <source>
        <dbReference type="Proteomes" id="UP000509418"/>
    </source>
</evidence>
<dbReference type="InterPro" id="IPR051474">
    <property type="entry name" value="Anti-sigma-K/W_factor"/>
</dbReference>
<keyword evidence="8" id="KW-0804">Transcription</keyword>
<evidence type="ECO:0000256" key="12">
    <source>
        <dbReference type="SAM" id="Phobius"/>
    </source>
</evidence>
<dbReference type="Pfam" id="PF10099">
    <property type="entry name" value="RskA_C"/>
    <property type="match status" value="1"/>
</dbReference>
<dbReference type="InterPro" id="IPR041916">
    <property type="entry name" value="Anti_sigma_zinc_sf"/>
</dbReference>
<accession>A0A7H8T328</accession>
<evidence type="ECO:0000256" key="8">
    <source>
        <dbReference type="ARBA" id="ARBA00023163"/>
    </source>
</evidence>
<dbReference type="RefSeq" id="WP_176574963.1">
    <property type="nucleotide sequence ID" value="NZ_CBDRGH010000052.1"/>
</dbReference>
<evidence type="ECO:0000256" key="2">
    <source>
        <dbReference type="ARBA" id="ARBA00004236"/>
    </source>
</evidence>
<keyword evidence="5 12" id="KW-1133">Transmembrane helix</keyword>
<evidence type="ECO:0000256" key="4">
    <source>
        <dbReference type="ARBA" id="ARBA00022692"/>
    </source>
</evidence>
<dbReference type="PANTHER" id="PTHR37461">
    <property type="entry name" value="ANTI-SIGMA-K FACTOR RSKA"/>
    <property type="match status" value="1"/>
</dbReference>
<evidence type="ECO:0000256" key="5">
    <source>
        <dbReference type="ARBA" id="ARBA00022989"/>
    </source>
</evidence>
<evidence type="ECO:0000256" key="6">
    <source>
        <dbReference type="ARBA" id="ARBA00023015"/>
    </source>
</evidence>
<keyword evidence="3" id="KW-1003">Cell membrane</keyword>
<feature type="domain" description="Anti-sigma K factor RskA C-terminal" evidence="13">
    <location>
        <begin position="102"/>
        <end position="236"/>
    </location>
</feature>
<keyword evidence="15" id="KW-1185">Reference proteome</keyword>
<comment type="subcellular location">
    <subcellularLocation>
        <location evidence="2">Cell membrane</location>
    </subcellularLocation>
    <subcellularLocation>
        <location evidence="1">Membrane</location>
        <topology evidence="1">Single-pass membrane protein</topology>
    </subcellularLocation>
</comment>
<evidence type="ECO:0000256" key="7">
    <source>
        <dbReference type="ARBA" id="ARBA00023136"/>
    </source>
</evidence>
<dbReference type="Gene3D" id="1.10.10.1320">
    <property type="entry name" value="Anti-sigma factor, zinc-finger domain"/>
    <property type="match status" value="1"/>
</dbReference>
<evidence type="ECO:0000256" key="10">
    <source>
        <dbReference type="ARBA" id="ARBA00030803"/>
    </source>
</evidence>
<dbReference type="AlphaFoldDB" id="A0A7H8T328"/>
<gene>
    <name evidence="14" type="ORF">HUT05_10810</name>
</gene>
<sequence length="248" mass="26173">MITADAHDLAGAFAVDALTREERERFLRHAADCPDCAHEIALHQQAATWLGLAAARTPPPELKDRVLAEAARTPQLPPTPAAGEGAHRGRRFTPRMLNLALAACLAAAAAFGGLAAWQHQEAQQTRQAADSRTADFARLLSAPDTTFVRQDVSYGGTGTVAVSRHLDQAAYFCEDLAPLPPDRTYQLWYIAPGNHVRSAGLLTARTALQAVSLPPPGAADSLAITVEPGKGSAEPSGNPLATWPLPAA</sequence>
<dbReference type="GO" id="GO:0005886">
    <property type="term" value="C:plasma membrane"/>
    <property type="evidence" value="ECO:0007669"/>
    <property type="project" value="UniProtKB-SubCell"/>
</dbReference>
<dbReference type="PANTHER" id="PTHR37461:SF1">
    <property type="entry name" value="ANTI-SIGMA-K FACTOR RSKA"/>
    <property type="match status" value="1"/>
</dbReference>
<dbReference type="GO" id="GO:0016989">
    <property type="term" value="F:sigma factor antagonist activity"/>
    <property type="evidence" value="ECO:0007669"/>
    <property type="project" value="TreeGrafter"/>
</dbReference>
<keyword evidence="4 12" id="KW-0812">Transmembrane</keyword>
<name>A0A7H8T328_STRCX</name>
<evidence type="ECO:0000256" key="9">
    <source>
        <dbReference type="ARBA" id="ARBA00029829"/>
    </source>
</evidence>
<keyword evidence="6" id="KW-0805">Transcription regulation</keyword>
<protein>
    <recommendedName>
        <fullName evidence="10">Regulator of SigK</fullName>
    </recommendedName>
    <alternativeName>
        <fullName evidence="9">Sigma-K anti-sigma factor RskA</fullName>
    </alternativeName>
</protein>
<dbReference type="Proteomes" id="UP000509418">
    <property type="component" value="Chromosome"/>
</dbReference>
<evidence type="ECO:0000256" key="3">
    <source>
        <dbReference type="ARBA" id="ARBA00022475"/>
    </source>
</evidence>
<dbReference type="InterPro" id="IPR018764">
    <property type="entry name" value="RskA_C"/>
</dbReference>
<dbReference type="EMBL" id="CP056041">
    <property type="protein sequence ID" value="QKZ17794.1"/>
    <property type="molecule type" value="Genomic_DNA"/>
</dbReference>
<feature type="transmembrane region" description="Helical" evidence="12">
    <location>
        <begin position="97"/>
        <end position="117"/>
    </location>
</feature>
<organism evidence="14 15">
    <name type="scientific">Streptomyces chartreusis</name>
    <dbReference type="NCBI Taxonomy" id="1969"/>
    <lineage>
        <taxon>Bacteria</taxon>
        <taxon>Bacillati</taxon>
        <taxon>Actinomycetota</taxon>
        <taxon>Actinomycetes</taxon>
        <taxon>Kitasatosporales</taxon>
        <taxon>Streptomycetaceae</taxon>
        <taxon>Streptomyces</taxon>
    </lineage>
</organism>
<evidence type="ECO:0000256" key="11">
    <source>
        <dbReference type="SAM" id="MobiDB-lite"/>
    </source>
</evidence>
<reference evidence="14 15" key="1">
    <citation type="submission" date="2020-06" db="EMBL/GenBank/DDBJ databases">
        <title>Genome mining for natural products.</title>
        <authorList>
            <person name="Zhang B."/>
            <person name="Shi J."/>
            <person name="Ge H."/>
        </authorList>
    </citation>
    <scope>NUCLEOTIDE SEQUENCE [LARGE SCALE GENOMIC DNA]</scope>
    <source>
        <strain evidence="14 15">NA02069</strain>
    </source>
</reference>
<evidence type="ECO:0000313" key="14">
    <source>
        <dbReference type="EMBL" id="QKZ17794.1"/>
    </source>
</evidence>
<proteinExistence type="predicted"/>
<keyword evidence="7 12" id="KW-0472">Membrane</keyword>
<dbReference type="GO" id="GO:0006417">
    <property type="term" value="P:regulation of translation"/>
    <property type="evidence" value="ECO:0007669"/>
    <property type="project" value="TreeGrafter"/>
</dbReference>
<evidence type="ECO:0000259" key="13">
    <source>
        <dbReference type="Pfam" id="PF10099"/>
    </source>
</evidence>
<feature type="region of interest" description="Disordered" evidence="11">
    <location>
        <begin position="227"/>
        <end position="248"/>
    </location>
</feature>
<evidence type="ECO:0000256" key="1">
    <source>
        <dbReference type="ARBA" id="ARBA00004167"/>
    </source>
</evidence>